<dbReference type="Proteomes" id="UP000824120">
    <property type="component" value="Chromosome 7"/>
</dbReference>
<proteinExistence type="predicted"/>
<accession>A0A9J5Y8E1</accession>
<keyword evidence="2" id="KW-1185">Reference proteome</keyword>
<dbReference type="EMBL" id="JACXVP010000007">
    <property type="protein sequence ID" value="KAG5596987.1"/>
    <property type="molecule type" value="Genomic_DNA"/>
</dbReference>
<evidence type="ECO:0000313" key="1">
    <source>
        <dbReference type="EMBL" id="KAG5596987.1"/>
    </source>
</evidence>
<sequence length="199" mass="23178">MKLKLCSTTRVVRSFHLCWFTLRNWCTLWLNFDPELLSHKDICDEFTFKLRLSRVKQLLVTRPSGKYYIIDGDDGIRAILSLLCEKFKVVNFFVMEEGELTIFAQNITQFFESCFVDVEVGTNYEHRVGSDYEWNLSEGEERDYEWMEGINKEMGRVVGDKCLISRDGKTEGFKIKSFINKLTCEEATFNAKANAITLA</sequence>
<comment type="caution">
    <text evidence="1">The sequence shown here is derived from an EMBL/GenBank/DDBJ whole genome shotgun (WGS) entry which is preliminary data.</text>
</comment>
<dbReference type="OrthoDB" id="1322144at2759"/>
<dbReference type="AlphaFoldDB" id="A0A9J5Y8E1"/>
<gene>
    <name evidence="1" type="ORF">H5410_038219</name>
</gene>
<evidence type="ECO:0000313" key="2">
    <source>
        <dbReference type="Proteomes" id="UP000824120"/>
    </source>
</evidence>
<reference evidence="1 2" key="1">
    <citation type="submission" date="2020-09" db="EMBL/GenBank/DDBJ databases">
        <title>De no assembly of potato wild relative species, Solanum commersonii.</title>
        <authorList>
            <person name="Cho K."/>
        </authorList>
    </citation>
    <scope>NUCLEOTIDE SEQUENCE [LARGE SCALE GENOMIC DNA]</scope>
    <source>
        <strain evidence="1">LZ3.2</strain>
        <tissue evidence="1">Leaf</tissue>
    </source>
</reference>
<organism evidence="1 2">
    <name type="scientific">Solanum commersonii</name>
    <name type="common">Commerson's wild potato</name>
    <name type="synonym">Commerson's nightshade</name>
    <dbReference type="NCBI Taxonomy" id="4109"/>
    <lineage>
        <taxon>Eukaryota</taxon>
        <taxon>Viridiplantae</taxon>
        <taxon>Streptophyta</taxon>
        <taxon>Embryophyta</taxon>
        <taxon>Tracheophyta</taxon>
        <taxon>Spermatophyta</taxon>
        <taxon>Magnoliopsida</taxon>
        <taxon>eudicotyledons</taxon>
        <taxon>Gunneridae</taxon>
        <taxon>Pentapetalae</taxon>
        <taxon>asterids</taxon>
        <taxon>lamiids</taxon>
        <taxon>Solanales</taxon>
        <taxon>Solanaceae</taxon>
        <taxon>Solanoideae</taxon>
        <taxon>Solaneae</taxon>
        <taxon>Solanum</taxon>
    </lineage>
</organism>
<protein>
    <submittedName>
        <fullName evidence="1">Uncharacterized protein</fullName>
    </submittedName>
</protein>
<name>A0A9J5Y8E1_SOLCO</name>